<accession>X0SNQ2</accession>
<dbReference type="EMBL" id="BARS01003433">
    <property type="protein sequence ID" value="GAF82728.1"/>
    <property type="molecule type" value="Genomic_DNA"/>
</dbReference>
<feature type="domain" description="NAD-dependent epimerase/dehydratase" evidence="2">
    <location>
        <begin position="3"/>
        <end position="112"/>
    </location>
</feature>
<comment type="similarity">
    <text evidence="1">Belongs to the NAD(P)-dependent epimerase/dehydratase family.</text>
</comment>
<comment type="caution">
    <text evidence="3">The sequence shown here is derived from an EMBL/GenBank/DDBJ whole genome shotgun (WGS) entry which is preliminary data.</text>
</comment>
<dbReference type="PANTHER" id="PTHR43000">
    <property type="entry name" value="DTDP-D-GLUCOSE 4,6-DEHYDRATASE-RELATED"/>
    <property type="match status" value="1"/>
</dbReference>
<proteinExistence type="inferred from homology"/>
<dbReference type="Pfam" id="PF01370">
    <property type="entry name" value="Epimerase"/>
    <property type="match status" value="1"/>
</dbReference>
<evidence type="ECO:0000259" key="2">
    <source>
        <dbReference type="Pfam" id="PF01370"/>
    </source>
</evidence>
<name>X0SNQ2_9ZZZZ</name>
<dbReference type="Gene3D" id="3.40.50.720">
    <property type="entry name" value="NAD(P)-binding Rossmann-like Domain"/>
    <property type="match status" value="1"/>
</dbReference>
<evidence type="ECO:0000313" key="3">
    <source>
        <dbReference type="EMBL" id="GAF82728.1"/>
    </source>
</evidence>
<dbReference type="AlphaFoldDB" id="X0SNQ2"/>
<reference evidence="3" key="1">
    <citation type="journal article" date="2014" name="Front. Microbiol.">
        <title>High frequency of phylogenetically diverse reductive dehalogenase-homologous genes in deep subseafloor sedimentary metagenomes.</title>
        <authorList>
            <person name="Kawai M."/>
            <person name="Futagami T."/>
            <person name="Toyoda A."/>
            <person name="Takaki Y."/>
            <person name="Nishi S."/>
            <person name="Hori S."/>
            <person name="Arai W."/>
            <person name="Tsubouchi T."/>
            <person name="Morono Y."/>
            <person name="Uchiyama I."/>
            <person name="Ito T."/>
            <person name="Fujiyama A."/>
            <person name="Inagaki F."/>
            <person name="Takami H."/>
        </authorList>
    </citation>
    <scope>NUCLEOTIDE SEQUENCE</scope>
    <source>
        <strain evidence="3">Expedition CK06-06</strain>
    </source>
</reference>
<dbReference type="SUPFAM" id="SSF51735">
    <property type="entry name" value="NAD(P)-binding Rossmann-fold domains"/>
    <property type="match status" value="1"/>
</dbReference>
<sequence length="146" mass="15746">MKVLITGGAGFLGSALANRLLAEGNRVRVLDDLSAGERERLDPGVAFSGGDVRDLPKLWTLLRGVDCVYHLAARVSVPESILYPVEYNAVNVGGTVSLLTAARDAQVRRLVAGLTLSREKLGYRPKTTPTEGLRLTIMRDPRFSAA</sequence>
<dbReference type="InterPro" id="IPR036291">
    <property type="entry name" value="NAD(P)-bd_dom_sf"/>
</dbReference>
<dbReference type="InterPro" id="IPR001509">
    <property type="entry name" value="Epimerase_deHydtase"/>
</dbReference>
<gene>
    <name evidence="3" type="ORF">S01H1_06650</name>
</gene>
<evidence type="ECO:0000256" key="1">
    <source>
        <dbReference type="ARBA" id="ARBA00007637"/>
    </source>
</evidence>
<organism evidence="3">
    <name type="scientific">marine sediment metagenome</name>
    <dbReference type="NCBI Taxonomy" id="412755"/>
    <lineage>
        <taxon>unclassified sequences</taxon>
        <taxon>metagenomes</taxon>
        <taxon>ecological metagenomes</taxon>
    </lineage>
</organism>
<protein>
    <recommendedName>
        <fullName evidence="2">NAD-dependent epimerase/dehydratase domain-containing protein</fullName>
    </recommendedName>
</protein>